<accession>A0ABT3CDK0</accession>
<evidence type="ECO:0000313" key="1">
    <source>
        <dbReference type="EMBL" id="MCV7227565.1"/>
    </source>
</evidence>
<gene>
    <name evidence="1" type="ORF">H7J73_16175</name>
</gene>
<dbReference type="RefSeq" id="WP_264068497.1">
    <property type="nucleotide sequence ID" value="NZ_JACKTY010000029.1"/>
</dbReference>
<proteinExistence type="predicted"/>
<name>A0ABT3CDK0_9MYCO</name>
<reference evidence="1 2" key="1">
    <citation type="journal article" date="2022" name="BMC Genomics">
        <title>Comparative genome analysis of mycobacteria focusing on tRNA and non-coding RNA.</title>
        <authorList>
            <person name="Behra P.R.K."/>
            <person name="Pettersson B.M.F."/>
            <person name="Ramesh M."/>
            <person name="Das S."/>
            <person name="Dasgupta S."/>
            <person name="Kirsebom L.A."/>
        </authorList>
    </citation>
    <scope>NUCLEOTIDE SEQUENCE [LARGE SCALE GENOMIC DNA]</scope>
    <source>
        <strain evidence="1 2">DSM 44078</strain>
    </source>
</reference>
<protein>
    <submittedName>
        <fullName evidence="1">Uncharacterized protein</fullName>
    </submittedName>
</protein>
<sequence>MGVEVIARLFRNRAVCACGWQSESHFFRGGAVVDGGLHLSTHSYAADTPPVHVQQAS</sequence>
<dbReference type="Proteomes" id="UP001526201">
    <property type="component" value="Unassembled WGS sequence"/>
</dbReference>
<keyword evidence="2" id="KW-1185">Reference proteome</keyword>
<dbReference type="EMBL" id="JACKTY010000029">
    <property type="protein sequence ID" value="MCV7227565.1"/>
    <property type="molecule type" value="Genomic_DNA"/>
</dbReference>
<evidence type="ECO:0000313" key="2">
    <source>
        <dbReference type="Proteomes" id="UP001526201"/>
    </source>
</evidence>
<organism evidence="1 2">
    <name type="scientific">Mycolicibacterium komossense</name>
    <dbReference type="NCBI Taxonomy" id="1779"/>
    <lineage>
        <taxon>Bacteria</taxon>
        <taxon>Bacillati</taxon>
        <taxon>Actinomycetota</taxon>
        <taxon>Actinomycetes</taxon>
        <taxon>Mycobacteriales</taxon>
        <taxon>Mycobacteriaceae</taxon>
        <taxon>Mycolicibacterium</taxon>
    </lineage>
</organism>
<comment type="caution">
    <text evidence="1">The sequence shown here is derived from an EMBL/GenBank/DDBJ whole genome shotgun (WGS) entry which is preliminary data.</text>
</comment>